<evidence type="ECO:0000313" key="1">
    <source>
        <dbReference type="EMBL" id="GBP03686.1"/>
    </source>
</evidence>
<keyword evidence="2" id="KW-1185">Reference proteome</keyword>
<protein>
    <submittedName>
        <fullName evidence="1">Inosine-5'-monophosphate dehydrogenase</fullName>
    </submittedName>
</protein>
<evidence type="ECO:0000313" key="2">
    <source>
        <dbReference type="Proteomes" id="UP000299102"/>
    </source>
</evidence>
<reference evidence="1 2" key="1">
    <citation type="journal article" date="2019" name="Commun. Biol.">
        <title>The bagworm genome reveals a unique fibroin gene that provides high tensile strength.</title>
        <authorList>
            <person name="Kono N."/>
            <person name="Nakamura H."/>
            <person name="Ohtoshi R."/>
            <person name="Tomita M."/>
            <person name="Numata K."/>
            <person name="Arakawa K."/>
        </authorList>
    </citation>
    <scope>NUCLEOTIDE SEQUENCE [LARGE SCALE GENOMIC DNA]</scope>
</reference>
<dbReference type="OrthoDB" id="416622at2759"/>
<dbReference type="InterPro" id="IPR013785">
    <property type="entry name" value="Aldolase_TIM"/>
</dbReference>
<accession>A0A4C1SP51</accession>
<gene>
    <name evidence="1" type="primary">ras</name>
    <name evidence="1" type="ORF">EVAR_69970_1</name>
</gene>
<dbReference type="Gene3D" id="3.20.20.70">
    <property type="entry name" value="Aldolase class I"/>
    <property type="match status" value="1"/>
</dbReference>
<dbReference type="EMBL" id="BGZK01003684">
    <property type="protein sequence ID" value="GBP03686.1"/>
    <property type="molecule type" value="Genomic_DNA"/>
</dbReference>
<dbReference type="AlphaFoldDB" id="A0A4C1SP51"/>
<name>A0A4C1SP51_EUMVA</name>
<comment type="caution">
    <text evidence="1">The sequence shown here is derived from an EMBL/GenBank/DDBJ whole genome shotgun (WGS) entry which is preliminary data.</text>
</comment>
<dbReference type="Proteomes" id="UP000299102">
    <property type="component" value="Unassembled WGS sequence"/>
</dbReference>
<organism evidence="1 2">
    <name type="scientific">Eumeta variegata</name>
    <name type="common">Bagworm moth</name>
    <name type="synonym">Eumeta japonica</name>
    <dbReference type="NCBI Taxonomy" id="151549"/>
    <lineage>
        <taxon>Eukaryota</taxon>
        <taxon>Metazoa</taxon>
        <taxon>Ecdysozoa</taxon>
        <taxon>Arthropoda</taxon>
        <taxon>Hexapoda</taxon>
        <taxon>Insecta</taxon>
        <taxon>Pterygota</taxon>
        <taxon>Neoptera</taxon>
        <taxon>Endopterygota</taxon>
        <taxon>Lepidoptera</taxon>
        <taxon>Glossata</taxon>
        <taxon>Ditrysia</taxon>
        <taxon>Tineoidea</taxon>
        <taxon>Psychidae</taxon>
        <taxon>Oiketicinae</taxon>
        <taxon>Eumeta</taxon>
    </lineage>
</organism>
<proteinExistence type="predicted"/>
<sequence>MSTNVVPTNGFASTPDDGDLQDGLSCSELFANSEGLTYNCGGIGILHHNCTPDYQANEVHKVKNISMVLYAILQCCRPTIPLVTFWKLVAKRFYWLSYHRQRQVGWQTVGYCDFKGY</sequence>
<dbReference type="STRING" id="151549.A0A4C1SP51"/>